<sequence>TPTTRKILSDKKVLGSSSSYGWLSLVQPLGDGCDCCLFNPISKDKIDLPKLDNGDSYNKFIMTKRPTEPDCYIIFSSERHELSFCRIGDEEYVKVPLDGHDIGFDEEGGFRADLMAIVCFRGKIYGFIEPNKFVTINFVDKSLEYERPVTLMNEDGTWPWIIPRVSNSRVNGIWLIESFSTDELLLVLKTYPCLTVKDSSEFRVFSVDTNGMTCMEVENIGNRTIFVTRDDGGYCCPTPIGIKPNSIYYTNIRDRNYNVFDLEDRSKTSMPIPGGVAVWSKAVWVQHQMFKNFMHKI</sequence>
<accession>A0A022PRN6</accession>
<protein>
    <recommendedName>
        <fullName evidence="1">KIB1-4 beta-propeller domain-containing protein</fullName>
    </recommendedName>
</protein>
<organism evidence="2 3">
    <name type="scientific">Erythranthe guttata</name>
    <name type="common">Yellow monkey flower</name>
    <name type="synonym">Mimulus guttatus</name>
    <dbReference type="NCBI Taxonomy" id="4155"/>
    <lineage>
        <taxon>Eukaryota</taxon>
        <taxon>Viridiplantae</taxon>
        <taxon>Streptophyta</taxon>
        <taxon>Embryophyta</taxon>
        <taxon>Tracheophyta</taxon>
        <taxon>Spermatophyta</taxon>
        <taxon>Magnoliopsida</taxon>
        <taxon>eudicotyledons</taxon>
        <taxon>Gunneridae</taxon>
        <taxon>Pentapetalae</taxon>
        <taxon>asterids</taxon>
        <taxon>lamiids</taxon>
        <taxon>Lamiales</taxon>
        <taxon>Phrymaceae</taxon>
        <taxon>Erythranthe</taxon>
    </lineage>
</organism>
<name>A0A022PRN6_ERYGU</name>
<dbReference type="Pfam" id="PF03478">
    <property type="entry name" value="Beta-prop_KIB1-4"/>
    <property type="match status" value="1"/>
</dbReference>
<evidence type="ECO:0000313" key="2">
    <source>
        <dbReference type="EMBL" id="EYU17458.1"/>
    </source>
</evidence>
<feature type="domain" description="KIB1-4 beta-propeller" evidence="1">
    <location>
        <begin position="9"/>
        <end position="261"/>
    </location>
</feature>
<reference evidence="2 3" key="1">
    <citation type="journal article" date="2013" name="Proc. Natl. Acad. Sci. U.S.A.">
        <title>Fine-scale variation in meiotic recombination in Mimulus inferred from population shotgun sequencing.</title>
        <authorList>
            <person name="Hellsten U."/>
            <person name="Wright K.M."/>
            <person name="Jenkins J."/>
            <person name="Shu S."/>
            <person name="Yuan Y."/>
            <person name="Wessler S.R."/>
            <person name="Schmutz J."/>
            <person name="Willis J.H."/>
            <person name="Rokhsar D.S."/>
        </authorList>
    </citation>
    <scope>NUCLEOTIDE SEQUENCE [LARGE SCALE GENOMIC DNA]</scope>
    <source>
        <strain evidence="3">cv. DUN x IM62</strain>
    </source>
</reference>
<dbReference type="Proteomes" id="UP000030748">
    <property type="component" value="Unassembled WGS sequence"/>
</dbReference>
<evidence type="ECO:0000259" key="1">
    <source>
        <dbReference type="Pfam" id="PF03478"/>
    </source>
</evidence>
<evidence type="ECO:0000313" key="3">
    <source>
        <dbReference type="Proteomes" id="UP000030748"/>
    </source>
</evidence>
<gene>
    <name evidence="2" type="ORF">MIMGU_mgv1a025045mg</name>
</gene>
<dbReference type="PANTHER" id="PTHR40891">
    <property type="entry name" value="DUF295 DOMAIN-CONTAINING PROTEIN"/>
    <property type="match status" value="1"/>
</dbReference>
<dbReference type="AlphaFoldDB" id="A0A022PRN6"/>
<dbReference type="InterPro" id="IPR005174">
    <property type="entry name" value="KIB1-4_b-propeller"/>
</dbReference>
<dbReference type="EMBL" id="KI632373">
    <property type="protein sequence ID" value="EYU17458.1"/>
    <property type="molecule type" value="Genomic_DNA"/>
</dbReference>
<proteinExistence type="predicted"/>
<feature type="non-terminal residue" evidence="2">
    <location>
        <position position="1"/>
    </location>
</feature>
<dbReference type="PANTHER" id="PTHR40891:SF1">
    <property type="entry name" value="DUF295 DOMAIN-CONTAINING PROTEIN"/>
    <property type="match status" value="1"/>
</dbReference>
<keyword evidence="3" id="KW-1185">Reference proteome</keyword>
<dbReference type="STRING" id="4155.A0A022PRN6"/>